<name>A0A166DT89_9AGAM</name>
<evidence type="ECO:0000313" key="3">
    <source>
        <dbReference type="Proteomes" id="UP000076532"/>
    </source>
</evidence>
<feature type="region of interest" description="Disordered" evidence="1">
    <location>
        <begin position="117"/>
        <end position="139"/>
    </location>
</feature>
<accession>A0A166DT89</accession>
<evidence type="ECO:0000256" key="1">
    <source>
        <dbReference type="SAM" id="MobiDB-lite"/>
    </source>
</evidence>
<dbReference type="Proteomes" id="UP000076532">
    <property type="component" value="Unassembled WGS sequence"/>
</dbReference>
<reference evidence="2 3" key="1">
    <citation type="journal article" date="2016" name="Mol. Biol. Evol.">
        <title>Comparative Genomics of Early-Diverging Mushroom-Forming Fungi Provides Insights into the Origins of Lignocellulose Decay Capabilities.</title>
        <authorList>
            <person name="Nagy L.G."/>
            <person name="Riley R."/>
            <person name="Tritt A."/>
            <person name="Adam C."/>
            <person name="Daum C."/>
            <person name="Floudas D."/>
            <person name="Sun H."/>
            <person name="Yadav J.S."/>
            <person name="Pangilinan J."/>
            <person name="Larsson K.H."/>
            <person name="Matsuura K."/>
            <person name="Barry K."/>
            <person name="Labutti K."/>
            <person name="Kuo R."/>
            <person name="Ohm R.A."/>
            <person name="Bhattacharya S.S."/>
            <person name="Shirouzu T."/>
            <person name="Yoshinaga Y."/>
            <person name="Martin F.M."/>
            <person name="Grigoriev I.V."/>
            <person name="Hibbett D.S."/>
        </authorList>
    </citation>
    <scope>NUCLEOTIDE SEQUENCE [LARGE SCALE GENOMIC DNA]</scope>
    <source>
        <strain evidence="2 3">CBS 109695</strain>
    </source>
</reference>
<sequence>MNITTDPRVLSTPLSNFSTGIQLVSNWDLLCVAYDLVSRFMTSRPTGYPHYGHYIVELSNLRNVKIRFRARMLFPHNVHLVSPAVAHAEVLKSHKWLDTFQTHSTATRSYSVYPQDTTESYVPNREKRDGKTASAKSFF</sequence>
<dbReference type="AlphaFoldDB" id="A0A166DT89"/>
<protein>
    <submittedName>
        <fullName evidence="2">Uncharacterized protein</fullName>
    </submittedName>
</protein>
<dbReference type="EMBL" id="KV417609">
    <property type="protein sequence ID" value="KZP15045.1"/>
    <property type="molecule type" value="Genomic_DNA"/>
</dbReference>
<dbReference type="OrthoDB" id="2571149at2759"/>
<evidence type="ECO:0000313" key="2">
    <source>
        <dbReference type="EMBL" id="KZP15045.1"/>
    </source>
</evidence>
<gene>
    <name evidence="2" type="ORF">FIBSPDRAFT_959178</name>
</gene>
<keyword evidence="3" id="KW-1185">Reference proteome</keyword>
<organism evidence="2 3">
    <name type="scientific">Athelia psychrophila</name>
    <dbReference type="NCBI Taxonomy" id="1759441"/>
    <lineage>
        <taxon>Eukaryota</taxon>
        <taxon>Fungi</taxon>
        <taxon>Dikarya</taxon>
        <taxon>Basidiomycota</taxon>
        <taxon>Agaricomycotina</taxon>
        <taxon>Agaricomycetes</taxon>
        <taxon>Agaricomycetidae</taxon>
        <taxon>Atheliales</taxon>
        <taxon>Atheliaceae</taxon>
        <taxon>Athelia</taxon>
    </lineage>
</organism>
<proteinExistence type="predicted"/>